<feature type="domain" description="Rab geranylgeranyltransferase alpha subunit insert-domain" evidence="13">
    <location>
        <begin position="293"/>
        <end position="383"/>
    </location>
</feature>
<dbReference type="Gene3D" id="1.25.40.120">
    <property type="entry name" value="Protein prenylyltransferase"/>
    <property type="match status" value="2"/>
</dbReference>
<dbReference type="Proteomes" id="UP000694405">
    <property type="component" value="Chromosome 30"/>
</dbReference>
<evidence type="ECO:0000256" key="2">
    <source>
        <dbReference type="ARBA" id="ARBA00006734"/>
    </source>
</evidence>
<reference evidence="14" key="1">
    <citation type="submission" date="2020-03" db="EMBL/GenBank/DDBJ databases">
        <title>Melopsittacus undulatus (budgerigar) genome, bMelUnd1, maternal haplotype with Z.</title>
        <authorList>
            <person name="Gedman G."/>
            <person name="Mountcastle J."/>
            <person name="Haase B."/>
            <person name="Formenti G."/>
            <person name="Wright T."/>
            <person name="Apodaca J."/>
            <person name="Pelan S."/>
            <person name="Chow W."/>
            <person name="Rhie A."/>
            <person name="Howe K."/>
            <person name="Fedrigo O."/>
            <person name="Jarvis E.D."/>
        </authorList>
    </citation>
    <scope>NUCLEOTIDE SEQUENCE [LARGE SCALE GENOMIC DNA]</scope>
</reference>
<proteinExistence type="inferred from homology"/>
<evidence type="ECO:0000256" key="12">
    <source>
        <dbReference type="SAM" id="MobiDB-lite"/>
    </source>
</evidence>
<feature type="compositionally biased region" description="Low complexity" evidence="12">
    <location>
        <begin position="34"/>
        <end position="50"/>
    </location>
</feature>
<dbReference type="GO" id="GO:0004663">
    <property type="term" value="F:Rab geranylgeranyltransferase activity"/>
    <property type="evidence" value="ECO:0007669"/>
    <property type="project" value="UniProtKB-UniRule"/>
</dbReference>
<comment type="function">
    <text evidence="1">Catalyzes the transfer of a geranylgeranyl moiety from geranylgeranyl diphosphate to both cysteines of Rab proteins with the C-terminal sequence -XXCC, -XCXC and -CCXX, such as RAB1A, RAB3A, RAB5A and RAB7A.</text>
</comment>
<dbReference type="PROSITE" id="PS51147">
    <property type="entry name" value="PFTA"/>
    <property type="match status" value="3"/>
</dbReference>
<feature type="region of interest" description="Disordered" evidence="12">
    <location>
        <begin position="34"/>
        <end position="87"/>
    </location>
</feature>
<dbReference type="EC" id="2.5.1.60" evidence="3 11"/>
<comment type="similarity">
    <text evidence="2 11">Belongs to the protein prenyltransferase subunit alpha family.</text>
</comment>
<sequence length="607" mass="66525">MAAPTAPRCIPACTARPIHPNGGYATVYPGMHRAPSSSPLPSALPEALAAPRRRQPDPVAPGSDGFPRIPVGAGAMHGRLKSRPPDAARLRQREEKLRKYRESMRELRECQGGAVLELTASVLAANPDVATCWGRRREALLLEPPSQWVDSELGFVASCLALNPKSYGAWHHRAWTLRWVPAAAAAAAELALCERHLAADPRNFHAWEHRRALTSDPSSELQFTQQLLARDFSNYSAWHQRLKLLQGELSSDTLRQELELVRNAAFTDPHDQSAWIYLRCALSQPLPPPRILSLYFHREDPTLAITFSRPIVAGPELGVILDGDPMDGKWRSAEGGARSSHTWLLDLPPAPPTSPLHIQVTWAPGPAHCELTLQSGENEAWWQEPIAARELFWPEVGVSEAELLQAQAQWCRELRELEPQSRGCLLALALLLWALEPLEHEEETRSCLQELKASDPMRRGFACDAASRLEVAAALLRRGAGPDGELRLRGKALTSLPLLEHMALVPCLDLAHNALGRLPAAMGALRRLKVLDVAHNNLRSLQGFPPLPWLEEMGLEGNPISHASALSPLAACPRLARLRLAGTPLASAPDAAAHVTQLLPRVDVSLG</sequence>
<dbReference type="GO" id="GO:0097354">
    <property type="term" value="P:prenylation"/>
    <property type="evidence" value="ECO:0007669"/>
    <property type="project" value="UniProtKB-UniRule"/>
</dbReference>
<evidence type="ECO:0000256" key="5">
    <source>
        <dbReference type="ARBA" id="ARBA00022553"/>
    </source>
</evidence>
<dbReference type="GO" id="GO:0008270">
    <property type="term" value="F:zinc ion binding"/>
    <property type="evidence" value="ECO:0007669"/>
    <property type="project" value="InterPro"/>
</dbReference>
<dbReference type="Pfam" id="PF07711">
    <property type="entry name" value="RabGGT_insert"/>
    <property type="match status" value="1"/>
</dbReference>
<evidence type="ECO:0000313" key="14">
    <source>
        <dbReference type="Ensembl" id="ENSMUNP00000027810.1"/>
    </source>
</evidence>
<comment type="function">
    <text evidence="11">Catalyzes the transfer of a geranyl-geranyl moiety from geranyl-geranyl pyrophosphate to cysteines occuring in specific C-terminal amino acid sequences.</text>
</comment>
<dbReference type="PROSITE" id="PS51450">
    <property type="entry name" value="LRR"/>
    <property type="match status" value="1"/>
</dbReference>
<dbReference type="InterPro" id="IPR009087">
    <property type="entry name" value="RabGGT_asu_insert-domain"/>
</dbReference>
<keyword evidence="6 11" id="KW-0637">Prenyltransferase</keyword>
<reference evidence="14" key="2">
    <citation type="submission" date="2025-08" db="UniProtKB">
        <authorList>
            <consortium name="Ensembl"/>
        </authorList>
    </citation>
    <scope>IDENTIFICATION</scope>
</reference>
<evidence type="ECO:0000256" key="7">
    <source>
        <dbReference type="ARBA" id="ARBA00022614"/>
    </source>
</evidence>
<evidence type="ECO:0000256" key="3">
    <source>
        <dbReference type="ARBA" id="ARBA00012656"/>
    </source>
</evidence>
<dbReference type="SUPFAM" id="SSF52058">
    <property type="entry name" value="L domain-like"/>
    <property type="match status" value="1"/>
</dbReference>
<dbReference type="Pfam" id="PF01239">
    <property type="entry name" value="PPTA"/>
    <property type="match status" value="4"/>
</dbReference>
<protein>
    <recommendedName>
        <fullName evidence="4 11">Geranylgeranyl transferase type-2 subunit alpha</fullName>
        <ecNumber evidence="3 11">2.5.1.60</ecNumber>
    </recommendedName>
    <alternativeName>
        <fullName evidence="11">Geranylgeranyl transferase type II subunit alpha</fullName>
    </alternativeName>
</protein>
<dbReference type="InterPro" id="IPR002088">
    <property type="entry name" value="Prenyl_trans_a"/>
</dbReference>
<dbReference type="PANTHER" id="PTHR11129:SF2">
    <property type="entry name" value="GERANYLGERANYL TRANSFERASE TYPE-2 SUBUNIT ALPHA"/>
    <property type="match status" value="1"/>
</dbReference>
<evidence type="ECO:0000256" key="4">
    <source>
        <dbReference type="ARBA" id="ARBA00014772"/>
    </source>
</evidence>
<dbReference type="AlphaFoldDB" id="A0A8V5GKV7"/>
<evidence type="ECO:0000259" key="13">
    <source>
        <dbReference type="Pfam" id="PF07711"/>
    </source>
</evidence>
<reference evidence="14" key="3">
    <citation type="submission" date="2025-09" db="UniProtKB">
        <authorList>
            <consortium name="Ensembl"/>
        </authorList>
    </citation>
    <scope>IDENTIFICATION</scope>
</reference>
<evidence type="ECO:0000256" key="11">
    <source>
        <dbReference type="RuleBase" id="RU367120"/>
    </source>
</evidence>
<keyword evidence="15" id="KW-1185">Reference proteome</keyword>
<name>A0A8V5GKV7_MELUD</name>
<dbReference type="Ensembl" id="ENSMUNT00000029211.1">
    <property type="protein sequence ID" value="ENSMUNP00000027810.1"/>
    <property type="gene ID" value="ENSMUNG00000018472.1"/>
</dbReference>
<dbReference type="SUPFAM" id="SSF48439">
    <property type="entry name" value="Protein prenylyltransferase"/>
    <property type="match status" value="1"/>
</dbReference>
<keyword evidence="9" id="KW-0677">Repeat</keyword>
<evidence type="ECO:0000313" key="15">
    <source>
        <dbReference type="Proteomes" id="UP000694405"/>
    </source>
</evidence>
<dbReference type="Gene3D" id="2.60.40.1130">
    <property type="entry name" value="Rab geranylgeranyltransferase alpha-subunit, insert domain"/>
    <property type="match status" value="1"/>
</dbReference>
<dbReference type="InterPro" id="IPR032675">
    <property type="entry name" value="LRR_dom_sf"/>
</dbReference>
<evidence type="ECO:0000256" key="6">
    <source>
        <dbReference type="ARBA" id="ARBA00022602"/>
    </source>
</evidence>
<keyword evidence="5" id="KW-0597">Phosphoprotein</keyword>
<evidence type="ECO:0000256" key="1">
    <source>
        <dbReference type="ARBA" id="ARBA00002902"/>
    </source>
</evidence>
<dbReference type="Gene3D" id="3.80.10.10">
    <property type="entry name" value="Ribonuclease Inhibitor"/>
    <property type="match status" value="1"/>
</dbReference>
<dbReference type="FunFam" id="1.25.40.120:FF:000035">
    <property type="entry name" value="Geranylgeranyl transferase type-2 subunit alpha"/>
    <property type="match status" value="1"/>
</dbReference>
<gene>
    <name evidence="14" type="primary">LOC115945969</name>
</gene>
<evidence type="ECO:0000256" key="9">
    <source>
        <dbReference type="ARBA" id="ARBA00022737"/>
    </source>
</evidence>
<dbReference type="GO" id="GO:0005968">
    <property type="term" value="C:Rab-protein geranylgeranyltransferase complex"/>
    <property type="evidence" value="ECO:0007669"/>
    <property type="project" value="TreeGrafter"/>
</dbReference>
<keyword evidence="7" id="KW-0433">Leucine-rich repeat</keyword>
<evidence type="ECO:0000256" key="10">
    <source>
        <dbReference type="ARBA" id="ARBA00047658"/>
    </source>
</evidence>
<dbReference type="SUPFAM" id="SSF49594">
    <property type="entry name" value="Rab geranylgeranyltransferase alpha-subunit, insert domain"/>
    <property type="match status" value="1"/>
</dbReference>
<organism evidence="14 15">
    <name type="scientific">Melopsittacus undulatus</name>
    <name type="common">Budgerigar</name>
    <name type="synonym">Psittacus undulatus</name>
    <dbReference type="NCBI Taxonomy" id="13146"/>
    <lineage>
        <taxon>Eukaryota</taxon>
        <taxon>Metazoa</taxon>
        <taxon>Chordata</taxon>
        <taxon>Craniata</taxon>
        <taxon>Vertebrata</taxon>
        <taxon>Euteleostomi</taxon>
        <taxon>Archelosauria</taxon>
        <taxon>Archosauria</taxon>
        <taxon>Dinosauria</taxon>
        <taxon>Saurischia</taxon>
        <taxon>Theropoda</taxon>
        <taxon>Coelurosauria</taxon>
        <taxon>Aves</taxon>
        <taxon>Neognathae</taxon>
        <taxon>Neoaves</taxon>
        <taxon>Telluraves</taxon>
        <taxon>Australaves</taxon>
        <taxon>Psittaciformes</taxon>
        <taxon>Psittaculidae</taxon>
        <taxon>Melopsittacus</taxon>
    </lineage>
</organism>
<keyword evidence="8 11" id="KW-0808">Transferase</keyword>
<dbReference type="PANTHER" id="PTHR11129">
    <property type="entry name" value="PROTEIN FARNESYLTRANSFERASE ALPHA SUBUNIT/RAB GERANYLGERANYL TRANSFERASE ALPHA SUBUNIT"/>
    <property type="match status" value="1"/>
</dbReference>
<evidence type="ECO:0000256" key="8">
    <source>
        <dbReference type="ARBA" id="ARBA00022679"/>
    </source>
</evidence>
<dbReference type="InterPro" id="IPR001611">
    <property type="entry name" value="Leu-rich_rpt"/>
</dbReference>
<accession>A0A8V5GKV7</accession>
<comment type="catalytic activity">
    <reaction evidence="10 11">
        <text>geranylgeranyl diphosphate + L-cysteinyl-[protein] = S-geranylgeranyl-L-cysteinyl-[protein] + diphosphate</text>
        <dbReference type="Rhea" id="RHEA:21240"/>
        <dbReference type="Rhea" id="RHEA-COMP:10131"/>
        <dbReference type="Rhea" id="RHEA-COMP:11537"/>
        <dbReference type="ChEBI" id="CHEBI:29950"/>
        <dbReference type="ChEBI" id="CHEBI:33019"/>
        <dbReference type="ChEBI" id="CHEBI:57533"/>
        <dbReference type="ChEBI" id="CHEBI:86021"/>
        <dbReference type="EC" id="2.5.1.60"/>
    </reaction>
</comment>
<dbReference type="InterPro" id="IPR036254">
    <property type="entry name" value="RabGGT_asu_insert-dom_sf"/>
</dbReference>